<dbReference type="Gene3D" id="3.30.160.60">
    <property type="entry name" value="Classic Zinc Finger"/>
    <property type="match status" value="6"/>
</dbReference>
<comment type="subcellular location">
    <subcellularLocation>
        <location evidence="1">Nucleus</location>
    </subcellularLocation>
</comment>
<evidence type="ECO:0000256" key="4">
    <source>
        <dbReference type="ARBA" id="ARBA00022771"/>
    </source>
</evidence>
<feature type="domain" description="C2H2-type" evidence="10">
    <location>
        <begin position="490"/>
        <end position="513"/>
    </location>
</feature>
<dbReference type="FunFam" id="3.30.160.60:FF:000045">
    <property type="entry name" value="ZFP69 zinc finger protein B"/>
    <property type="match status" value="1"/>
</dbReference>
<keyword evidence="4 8" id="KW-0863">Zinc-finger</keyword>
<keyword evidence="6" id="KW-0238">DNA-binding</keyword>
<feature type="region of interest" description="Disordered" evidence="9">
    <location>
        <begin position="348"/>
        <end position="383"/>
    </location>
</feature>
<evidence type="ECO:0000313" key="11">
    <source>
        <dbReference type="EMBL" id="CAL1612254.1"/>
    </source>
</evidence>
<evidence type="ECO:0000256" key="9">
    <source>
        <dbReference type="SAM" id="MobiDB-lite"/>
    </source>
</evidence>
<evidence type="ECO:0000256" key="2">
    <source>
        <dbReference type="ARBA" id="ARBA00022723"/>
    </source>
</evidence>
<dbReference type="SMART" id="SM00355">
    <property type="entry name" value="ZnF_C2H2"/>
    <property type="match status" value="7"/>
</dbReference>
<name>A0AAV2MFU5_KNICA</name>
<organism evidence="11 12">
    <name type="scientific">Knipowitschia caucasica</name>
    <name type="common">Caucasian dwarf goby</name>
    <name type="synonym">Pomatoschistus caucasicus</name>
    <dbReference type="NCBI Taxonomy" id="637954"/>
    <lineage>
        <taxon>Eukaryota</taxon>
        <taxon>Metazoa</taxon>
        <taxon>Chordata</taxon>
        <taxon>Craniata</taxon>
        <taxon>Vertebrata</taxon>
        <taxon>Euteleostomi</taxon>
        <taxon>Actinopterygii</taxon>
        <taxon>Neopterygii</taxon>
        <taxon>Teleostei</taxon>
        <taxon>Neoteleostei</taxon>
        <taxon>Acanthomorphata</taxon>
        <taxon>Gobiaria</taxon>
        <taxon>Gobiiformes</taxon>
        <taxon>Gobioidei</taxon>
        <taxon>Gobiidae</taxon>
        <taxon>Gobiinae</taxon>
        <taxon>Knipowitschia</taxon>
    </lineage>
</organism>
<feature type="domain" description="C2H2-type" evidence="10">
    <location>
        <begin position="595"/>
        <end position="622"/>
    </location>
</feature>
<evidence type="ECO:0000256" key="8">
    <source>
        <dbReference type="PROSITE-ProRule" id="PRU00042"/>
    </source>
</evidence>
<evidence type="ECO:0000313" key="12">
    <source>
        <dbReference type="Proteomes" id="UP001497482"/>
    </source>
</evidence>
<evidence type="ECO:0000256" key="7">
    <source>
        <dbReference type="ARBA" id="ARBA00023242"/>
    </source>
</evidence>
<dbReference type="GO" id="GO:0003677">
    <property type="term" value="F:DNA binding"/>
    <property type="evidence" value="ECO:0007669"/>
    <property type="project" value="UniProtKB-KW"/>
</dbReference>
<reference evidence="11 12" key="1">
    <citation type="submission" date="2024-04" db="EMBL/GenBank/DDBJ databases">
        <authorList>
            <person name="Waldvogel A.-M."/>
            <person name="Schoenle A."/>
        </authorList>
    </citation>
    <scope>NUCLEOTIDE SEQUENCE [LARGE SCALE GENOMIC DNA]</scope>
</reference>
<dbReference type="EMBL" id="OZ035829">
    <property type="protein sequence ID" value="CAL1612254.1"/>
    <property type="molecule type" value="Genomic_DNA"/>
</dbReference>
<feature type="domain" description="C2H2-type" evidence="10">
    <location>
        <begin position="328"/>
        <end position="355"/>
    </location>
</feature>
<dbReference type="GO" id="GO:0010468">
    <property type="term" value="P:regulation of gene expression"/>
    <property type="evidence" value="ECO:0007669"/>
    <property type="project" value="TreeGrafter"/>
</dbReference>
<proteinExistence type="predicted"/>
<dbReference type="PANTHER" id="PTHR16515">
    <property type="entry name" value="PR DOMAIN ZINC FINGER PROTEIN"/>
    <property type="match status" value="1"/>
</dbReference>
<keyword evidence="5" id="KW-0862">Zinc</keyword>
<accession>A0AAV2MFU5</accession>
<keyword evidence="2" id="KW-0479">Metal-binding</keyword>
<keyword evidence="7" id="KW-0539">Nucleus</keyword>
<dbReference type="PANTHER" id="PTHR16515:SF49">
    <property type="entry name" value="GASTRULA ZINC FINGER PROTEIN XLCGF49.1-LIKE-RELATED"/>
    <property type="match status" value="1"/>
</dbReference>
<dbReference type="AlphaFoldDB" id="A0AAV2MFU5"/>
<feature type="domain" description="C2H2-type" evidence="10">
    <location>
        <begin position="567"/>
        <end position="594"/>
    </location>
</feature>
<dbReference type="PROSITE" id="PS50157">
    <property type="entry name" value="ZINC_FINGER_C2H2_2"/>
    <property type="match status" value="7"/>
</dbReference>
<dbReference type="GO" id="GO:0005634">
    <property type="term" value="C:nucleus"/>
    <property type="evidence" value="ECO:0007669"/>
    <property type="project" value="UniProtKB-SubCell"/>
</dbReference>
<feature type="region of interest" description="Disordered" evidence="9">
    <location>
        <begin position="94"/>
        <end position="297"/>
    </location>
</feature>
<dbReference type="FunFam" id="3.30.160.60:FF:000710">
    <property type="entry name" value="Zinc finger protein 768"/>
    <property type="match status" value="1"/>
</dbReference>
<feature type="domain" description="C2H2-type" evidence="10">
    <location>
        <begin position="446"/>
        <end position="474"/>
    </location>
</feature>
<feature type="compositionally biased region" description="Low complexity" evidence="9">
    <location>
        <begin position="248"/>
        <end position="262"/>
    </location>
</feature>
<dbReference type="PROSITE" id="PS00028">
    <property type="entry name" value="ZINC_FINGER_C2H2_1"/>
    <property type="match status" value="7"/>
</dbReference>
<dbReference type="InterPro" id="IPR013087">
    <property type="entry name" value="Znf_C2H2_type"/>
</dbReference>
<keyword evidence="3" id="KW-0677">Repeat</keyword>
<feature type="compositionally biased region" description="Basic and acidic residues" evidence="9">
    <location>
        <begin position="357"/>
        <end position="383"/>
    </location>
</feature>
<evidence type="ECO:0000256" key="3">
    <source>
        <dbReference type="ARBA" id="ARBA00022737"/>
    </source>
</evidence>
<feature type="compositionally biased region" description="Polar residues" evidence="9">
    <location>
        <begin position="263"/>
        <end position="281"/>
    </location>
</feature>
<dbReference type="InterPro" id="IPR036236">
    <property type="entry name" value="Znf_C2H2_sf"/>
</dbReference>
<evidence type="ECO:0000256" key="1">
    <source>
        <dbReference type="ARBA" id="ARBA00004123"/>
    </source>
</evidence>
<dbReference type="InterPro" id="IPR050331">
    <property type="entry name" value="Zinc_finger"/>
</dbReference>
<evidence type="ECO:0000259" key="10">
    <source>
        <dbReference type="PROSITE" id="PS50157"/>
    </source>
</evidence>
<keyword evidence="12" id="KW-1185">Reference proteome</keyword>
<dbReference type="GO" id="GO:0008270">
    <property type="term" value="F:zinc ion binding"/>
    <property type="evidence" value="ECO:0007669"/>
    <property type="project" value="UniProtKB-KW"/>
</dbReference>
<gene>
    <name evidence="11" type="ORF">KC01_LOCUS38598</name>
</gene>
<dbReference type="Proteomes" id="UP001497482">
    <property type="component" value="Chromosome 7"/>
</dbReference>
<feature type="compositionally biased region" description="Basic and acidic residues" evidence="9">
    <location>
        <begin position="95"/>
        <end position="217"/>
    </location>
</feature>
<protein>
    <recommendedName>
        <fullName evidence="10">C2H2-type domain-containing protein</fullName>
    </recommendedName>
</protein>
<sequence length="625" mass="71443">MRLDLKVVMRLDLTVVMRLDLTVVMRLGDCNGTEAMGSFTLNSPVATLRALITVRHESFALELVGLFEGTVAKLEAEVRALRAENLRQARVIQEAQDKEAREKEAREKEAREEEAREKEAWEEEVRKKEAWEKEARKKEAREKEARKKEAREKEARKKEAREKEAREKEAREKEAREKEARERSRAEQERRDVRRHRAEEAKEEMVTEHSSDSDTGGRRVVQNQVREEELGPVEALTENSSDSEPEENPSNAVKVVKVVKVVNTVTRTDNTEPLTEHSSQSEGEDAQTPSQRPPVATPQFSCSFCGKRFSKKSILKLHEAFHQDSRPFECFECGQSFTKQHRLDRHMKFHKRRRPRHREDAAQKEEAVEEKREGGAPQDAHGRDAVEKLAAGWDAQAVSPSAVITATIDQLLVGNSAAKFEEEQTEAVAENNTAEQLDLTSCAENPECPVCGKTFSNTGNMTKHVRDIHGKKSFFQPNLKKSLEFRHTHLQCAQCNQRFRFRSALSRHMDEAHGTPPSMQPQSNPTKRFPCAICQKSFQFQSGLWRHKVNAHSAPPKAHSAPSPKPYQCPVCKKCFRDKHYLLDHVRIHNGEKPYQCASCSKVFTFRTSLKMHMKQHVGKNGSAY</sequence>
<feature type="domain" description="C2H2-type" evidence="10">
    <location>
        <begin position="529"/>
        <end position="557"/>
    </location>
</feature>
<evidence type="ECO:0000256" key="5">
    <source>
        <dbReference type="ARBA" id="ARBA00022833"/>
    </source>
</evidence>
<evidence type="ECO:0000256" key="6">
    <source>
        <dbReference type="ARBA" id="ARBA00023125"/>
    </source>
</evidence>
<dbReference type="SUPFAM" id="SSF57667">
    <property type="entry name" value="beta-beta-alpha zinc fingers"/>
    <property type="match status" value="4"/>
</dbReference>
<dbReference type="Pfam" id="PF00096">
    <property type="entry name" value="zf-C2H2"/>
    <property type="match status" value="6"/>
</dbReference>
<feature type="domain" description="C2H2-type" evidence="10">
    <location>
        <begin position="300"/>
        <end position="327"/>
    </location>
</feature>